<evidence type="ECO:0000256" key="3">
    <source>
        <dbReference type="ARBA" id="ARBA00022777"/>
    </source>
</evidence>
<dbReference type="RefSeq" id="WP_379935851.1">
    <property type="nucleotide sequence ID" value="NZ_JBHTHY010000014.1"/>
</dbReference>
<dbReference type="InterPro" id="IPR018197">
    <property type="entry name" value="Glycerate_kinase_RE-like"/>
</dbReference>
<dbReference type="EMBL" id="JBHTHY010000014">
    <property type="protein sequence ID" value="MFD0798946.1"/>
    <property type="molecule type" value="Genomic_DNA"/>
</dbReference>
<name>A0ABW3B7X0_9FLAO</name>
<dbReference type="NCBIfam" id="TIGR00045">
    <property type="entry name" value="glycerate kinase"/>
    <property type="match status" value="1"/>
</dbReference>
<proteinExistence type="inferred from homology"/>
<dbReference type="Pfam" id="PF02595">
    <property type="entry name" value="Gly_kinase"/>
    <property type="match status" value="1"/>
</dbReference>
<dbReference type="Gene3D" id="3.90.1510.10">
    <property type="entry name" value="Glycerate kinase, domain 2"/>
    <property type="match status" value="1"/>
</dbReference>
<dbReference type="Gene3D" id="3.40.50.10350">
    <property type="entry name" value="Glycerate kinase, domain 1"/>
    <property type="match status" value="1"/>
</dbReference>
<gene>
    <name evidence="5" type="ORF">ACFQZJ_15850</name>
</gene>
<dbReference type="InterPro" id="IPR018193">
    <property type="entry name" value="Glyc_kinase_flavodox-like_fold"/>
</dbReference>
<protein>
    <submittedName>
        <fullName evidence="5">Glycerate kinase</fullName>
    </submittedName>
</protein>
<dbReference type="PANTHER" id="PTHR21599">
    <property type="entry name" value="GLYCERATE KINASE"/>
    <property type="match status" value="1"/>
</dbReference>
<evidence type="ECO:0000256" key="1">
    <source>
        <dbReference type="ARBA" id="ARBA00006284"/>
    </source>
</evidence>
<evidence type="ECO:0000313" key="5">
    <source>
        <dbReference type="EMBL" id="MFD0798946.1"/>
    </source>
</evidence>
<dbReference type="PANTHER" id="PTHR21599:SF0">
    <property type="entry name" value="GLYCERATE KINASE"/>
    <property type="match status" value="1"/>
</dbReference>
<dbReference type="InterPro" id="IPR004381">
    <property type="entry name" value="Glycerate_kinase"/>
</dbReference>
<evidence type="ECO:0000256" key="4">
    <source>
        <dbReference type="PIRNR" id="PIRNR006078"/>
    </source>
</evidence>
<keyword evidence="6" id="KW-1185">Reference proteome</keyword>
<comment type="similarity">
    <text evidence="1 4">Belongs to the glycerate kinase type-1 family.</text>
</comment>
<keyword evidence="3 4" id="KW-0418">Kinase</keyword>
<accession>A0ABW3B7X0</accession>
<dbReference type="GO" id="GO:0016301">
    <property type="term" value="F:kinase activity"/>
    <property type="evidence" value="ECO:0007669"/>
    <property type="project" value="UniProtKB-KW"/>
</dbReference>
<organism evidence="5 6">
    <name type="scientific">Maribacter chungangensis</name>
    <dbReference type="NCBI Taxonomy" id="1069117"/>
    <lineage>
        <taxon>Bacteria</taxon>
        <taxon>Pseudomonadati</taxon>
        <taxon>Bacteroidota</taxon>
        <taxon>Flavobacteriia</taxon>
        <taxon>Flavobacteriales</taxon>
        <taxon>Flavobacteriaceae</taxon>
        <taxon>Maribacter</taxon>
    </lineage>
</organism>
<dbReference type="SUPFAM" id="SSF110738">
    <property type="entry name" value="Glycerate kinase I"/>
    <property type="match status" value="1"/>
</dbReference>
<keyword evidence="2 4" id="KW-0808">Transferase</keyword>
<dbReference type="PIRSF" id="PIRSF006078">
    <property type="entry name" value="GlxK"/>
    <property type="match status" value="1"/>
</dbReference>
<comment type="caution">
    <text evidence="5">The sequence shown here is derived from an EMBL/GenBank/DDBJ whole genome shotgun (WGS) entry which is preliminary data.</text>
</comment>
<evidence type="ECO:0000313" key="6">
    <source>
        <dbReference type="Proteomes" id="UP001597012"/>
    </source>
</evidence>
<dbReference type="InterPro" id="IPR036129">
    <property type="entry name" value="Glycerate_kinase_sf"/>
</dbReference>
<dbReference type="Proteomes" id="UP001597012">
    <property type="component" value="Unassembled WGS sequence"/>
</dbReference>
<reference evidence="6" key="1">
    <citation type="journal article" date="2019" name="Int. J. Syst. Evol. Microbiol.">
        <title>The Global Catalogue of Microorganisms (GCM) 10K type strain sequencing project: providing services to taxonomists for standard genome sequencing and annotation.</title>
        <authorList>
            <consortium name="The Broad Institute Genomics Platform"/>
            <consortium name="The Broad Institute Genome Sequencing Center for Infectious Disease"/>
            <person name="Wu L."/>
            <person name="Ma J."/>
        </authorList>
    </citation>
    <scope>NUCLEOTIDE SEQUENCE [LARGE SCALE GENOMIC DNA]</scope>
    <source>
        <strain evidence="6">CCUG 61948</strain>
    </source>
</reference>
<sequence length="376" mass="40159">MKFLLIPDKFKGSLTSEEVARAVQLGIEKVQPRAAFHSIKASDGGDGFLNAIARYKPYIGIQTVGEDPLGRARLCSYLYNQEESAAYIELANASGLELLSVKERDPMITSTYGTGLQIKDAIEKGARNIYVGLGGSATNDGGIGIAAALGFVFLNDEGNVLKPIGKNLLHVRHIDTSCVSALLKEVSFFAVNDVTNPLFGEDGAAFVYAPQKGASAKVIVALDKGLQNLHRVVTHLFGSDNSVLSGAGAAGGAAYGLKSFLNAEFLHGIDFILKLSEIETTMASETFDYIITGEGRIDAQTLSGKLVQGVLSLGKKFDIPVIAVCGQLDVEMTTLKEMGIADVIEIQNANKPLSYNLKNAQDLLIKAMEKFYKSAT</sequence>
<evidence type="ECO:0000256" key="2">
    <source>
        <dbReference type="ARBA" id="ARBA00022679"/>
    </source>
</evidence>